<proteinExistence type="predicted"/>
<accession>A0AAW0NNA8</accession>
<keyword evidence="3" id="KW-1185">Reference proteome</keyword>
<evidence type="ECO:0000313" key="2">
    <source>
        <dbReference type="EMBL" id="KAK7896171.1"/>
    </source>
</evidence>
<evidence type="ECO:0000313" key="3">
    <source>
        <dbReference type="Proteomes" id="UP001460270"/>
    </source>
</evidence>
<reference evidence="3" key="1">
    <citation type="submission" date="2024-04" db="EMBL/GenBank/DDBJ databases">
        <title>Salinicola lusitanus LLJ914,a marine bacterium isolated from the Okinawa Trough.</title>
        <authorList>
            <person name="Li J."/>
        </authorList>
    </citation>
    <scope>NUCLEOTIDE SEQUENCE [LARGE SCALE GENOMIC DNA]</scope>
</reference>
<gene>
    <name evidence="2" type="ORF">WMY93_021496</name>
</gene>
<dbReference type="AlphaFoldDB" id="A0AAW0NNA8"/>
<feature type="signal peptide" evidence="1">
    <location>
        <begin position="1"/>
        <end position="27"/>
    </location>
</feature>
<organism evidence="2 3">
    <name type="scientific">Mugilogobius chulae</name>
    <name type="common">yellowstripe goby</name>
    <dbReference type="NCBI Taxonomy" id="88201"/>
    <lineage>
        <taxon>Eukaryota</taxon>
        <taxon>Metazoa</taxon>
        <taxon>Chordata</taxon>
        <taxon>Craniata</taxon>
        <taxon>Vertebrata</taxon>
        <taxon>Euteleostomi</taxon>
        <taxon>Actinopterygii</taxon>
        <taxon>Neopterygii</taxon>
        <taxon>Teleostei</taxon>
        <taxon>Neoteleostei</taxon>
        <taxon>Acanthomorphata</taxon>
        <taxon>Gobiaria</taxon>
        <taxon>Gobiiformes</taxon>
        <taxon>Gobioidei</taxon>
        <taxon>Gobiidae</taxon>
        <taxon>Gobionellinae</taxon>
        <taxon>Mugilogobius</taxon>
    </lineage>
</organism>
<dbReference type="Proteomes" id="UP001460270">
    <property type="component" value="Unassembled WGS sequence"/>
</dbReference>
<sequence>MDCNYILKLKGYGLLLLLIGFQKVTHGEELKPTIIGPDFVTVGVPSSVECVSNCESCDYSMSLDGQAAQGQGNSLAFTVNHYTEDLTVACSVSQGKLNAAVTKKLQVLVGPVNVSISGSGLLNPSATNTVSGLFVAATQKLTVNVGPNKMKIAGPDVIEAGGKAVFECSAVCLPSCRFVSSVDTQSIRGNVVELTVDSSQNQ</sequence>
<name>A0AAW0NNA8_9GOBI</name>
<comment type="caution">
    <text evidence="2">The sequence shown here is derived from an EMBL/GenBank/DDBJ whole genome shotgun (WGS) entry which is preliminary data.</text>
</comment>
<feature type="chain" id="PRO_5043945620" evidence="1">
    <location>
        <begin position="28"/>
        <end position="202"/>
    </location>
</feature>
<keyword evidence="1" id="KW-0732">Signal</keyword>
<evidence type="ECO:0000256" key="1">
    <source>
        <dbReference type="SAM" id="SignalP"/>
    </source>
</evidence>
<dbReference type="EMBL" id="JBBPFD010000015">
    <property type="protein sequence ID" value="KAK7896171.1"/>
    <property type="molecule type" value="Genomic_DNA"/>
</dbReference>
<protein>
    <submittedName>
        <fullName evidence="2">Uncharacterized protein</fullName>
    </submittedName>
</protein>